<comment type="function">
    <text evidence="8">Catalyzes a mechanistically unusual reaction, the ATP-dependent insertion of CO2 between the N7 and N8 nitrogen atoms of 7,8-diaminopelargonic acid (DAPA, also called 7,8-diammoniononanoate) to form a ureido ring.</text>
</comment>
<name>A0A0B3Y3Z0_9ALTE</name>
<evidence type="ECO:0000256" key="8">
    <source>
        <dbReference type="HAMAP-Rule" id="MF_00336"/>
    </source>
</evidence>
<evidence type="ECO:0000256" key="1">
    <source>
        <dbReference type="ARBA" id="ARBA00022490"/>
    </source>
</evidence>
<keyword evidence="10" id="KW-1185">Reference proteome</keyword>
<protein>
    <recommendedName>
        <fullName evidence="8">ATP-dependent dethiobiotin synthetase BioD</fullName>
        <ecNumber evidence="8">6.3.3.3</ecNumber>
    </recommendedName>
    <alternativeName>
        <fullName evidence="8">DTB synthetase</fullName>
        <shortName evidence="8">DTBS</shortName>
    </alternativeName>
    <alternativeName>
        <fullName evidence="8">Dethiobiotin synthase</fullName>
    </alternativeName>
</protein>
<dbReference type="GO" id="GO:0004141">
    <property type="term" value="F:dethiobiotin synthase activity"/>
    <property type="evidence" value="ECO:0007669"/>
    <property type="project" value="UniProtKB-UniRule"/>
</dbReference>
<evidence type="ECO:0000313" key="10">
    <source>
        <dbReference type="Proteomes" id="UP000031197"/>
    </source>
</evidence>
<feature type="binding site" evidence="8">
    <location>
        <position position="54"/>
    </location>
    <ligand>
        <name>ATP</name>
        <dbReference type="ChEBI" id="CHEBI:30616"/>
    </ligand>
</feature>
<comment type="catalytic activity">
    <reaction evidence="8">
        <text>(7R,8S)-7,8-diammoniononanoate + CO2 + ATP = (4R,5S)-dethiobiotin + ADP + phosphate + 3 H(+)</text>
        <dbReference type="Rhea" id="RHEA:15805"/>
        <dbReference type="ChEBI" id="CHEBI:15378"/>
        <dbReference type="ChEBI" id="CHEBI:16526"/>
        <dbReference type="ChEBI" id="CHEBI:30616"/>
        <dbReference type="ChEBI" id="CHEBI:43474"/>
        <dbReference type="ChEBI" id="CHEBI:149469"/>
        <dbReference type="ChEBI" id="CHEBI:149473"/>
        <dbReference type="ChEBI" id="CHEBI:456216"/>
        <dbReference type="EC" id="6.3.3.3"/>
    </reaction>
</comment>
<feature type="binding site" evidence="8">
    <location>
        <position position="54"/>
    </location>
    <ligand>
        <name>Mg(2+)</name>
        <dbReference type="ChEBI" id="CHEBI:18420"/>
    </ligand>
</feature>
<evidence type="ECO:0000256" key="2">
    <source>
        <dbReference type="ARBA" id="ARBA00022598"/>
    </source>
</evidence>
<dbReference type="EMBL" id="JWLW01000004">
    <property type="protein sequence ID" value="KHT56796.1"/>
    <property type="molecule type" value="Genomic_DNA"/>
</dbReference>
<dbReference type="InterPro" id="IPR027417">
    <property type="entry name" value="P-loop_NTPase"/>
</dbReference>
<comment type="subcellular location">
    <subcellularLocation>
        <location evidence="8">Cytoplasm</location>
    </subcellularLocation>
</comment>
<reference evidence="9 10" key="1">
    <citation type="submission" date="2014-12" db="EMBL/GenBank/DDBJ databases">
        <title>Genome sequencing of Alteromonas marina AD001.</title>
        <authorList>
            <person name="Adrian T.G.S."/>
            <person name="Chan K.G."/>
        </authorList>
    </citation>
    <scope>NUCLEOTIDE SEQUENCE [LARGE SCALE GENOMIC DNA]</scope>
    <source>
        <strain evidence="9 10">AD001</strain>
    </source>
</reference>
<gene>
    <name evidence="8" type="primary">bioD</name>
    <name evidence="9" type="ORF">RJ41_03230</name>
</gene>
<dbReference type="InterPro" id="IPR004472">
    <property type="entry name" value="DTB_synth_BioD"/>
</dbReference>
<dbReference type="OrthoDB" id="9802097at2"/>
<feature type="active site" evidence="8">
    <location>
        <position position="37"/>
    </location>
</feature>
<comment type="similarity">
    <text evidence="8">Belongs to the dethiobiotin synthetase family.</text>
</comment>
<sequence length="256" mass="27944">MKQYFITGTDTEVGKTYVTCQLLKAAQKASLSAIGYKPIAAGCEQINGEWVNEDALNIQKACSKIRADKAIKITDNNQQKSVNEKNEESGQTLPLHQINPIALKPAIAPHIAALEEGVALTFDEVAKGLDELHAYQPDLLLMEGAGGWRLPLTVGDEYTPTYYLSDVVKTLKMDVILVVGMRLGCLNHALLTAEAIRADGLTIKGWVANDITGNMTRYQENLHSLKAMLPEPLLAEIPYQVAPNDEALFAAIKQIS</sequence>
<dbReference type="Proteomes" id="UP000031197">
    <property type="component" value="Unassembled WGS sequence"/>
</dbReference>
<evidence type="ECO:0000256" key="4">
    <source>
        <dbReference type="ARBA" id="ARBA00022741"/>
    </source>
</evidence>
<keyword evidence="2 8" id="KW-0436">Ligase</keyword>
<dbReference type="GO" id="GO:0005829">
    <property type="term" value="C:cytosol"/>
    <property type="evidence" value="ECO:0007669"/>
    <property type="project" value="TreeGrafter"/>
</dbReference>
<dbReference type="GO" id="GO:0000287">
    <property type="term" value="F:magnesium ion binding"/>
    <property type="evidence" value="ECO:0007669"/>
    <property type="project" value="UniProtKB-UniRule"/>
</dbReference>
<evidence type="ECO:0000256" key="7">
    <source>
        <dbReference type="ARBA" id="ARBA00022842"/>
    </source>
</evidence>
<dbReference type="Gene3D" id="3.40.50.300">
    <property type="entry name" value="P-loop containing nucleotide triphosphate hydrolases"/>
    <property type="match status" value="1"/>
</dbReference>
<evidence type="ECO:0000256" key="6">
    <source>
        <dbReference type="ARBA" id="ARBA00022840"/>
    </source>
</evidence>
<dbReference type="Pfam" id="PF13500">
    <property type="entry name" value="AAA_26"/>
    <property type="match status" value="1"/>
</dbReference>
<dbReference type="HAMAP" id="MF_00336">
    <property type="entry name" value="BioD"/>
    <property type="match status" value="1"/>
</dbReference>
<dbReference type="GO" id="GO:0009102">
    <property type="term" value="P:biotin biosynthetic process"/>
    <property type="evidence" value="ECO:0007669"/>
    <property type="project" value="UniProtKB-UniRule"/>
</dbReference>
<dbReference type="EC" id="6.3.3.3" evidence="8"/>
<feature type="binding site" evidence="8">
    <location>
        <position position="240"/>
    </location>
    <ligand>
        <name>ATP</name>
        <dbReference type="ChEBI" id="CHEBI:30616"/>
    </ligand>
</feature>
<comment type="caution">
    <text evidence="8">Lacks conserved residue(s) required for the propagation of feature annotation.</text>
</comment>
<feature type="binding site" evidence="8">
    <location>
        <position position="16"/>
    </location>
    <ligand>
        <name>Mg(2+)</name>
        <dbReference type="ChEBI" id="CHEBI:18420"/>
    </ligand>
</feature>
<keyword evidence="3 8" id="KW-0479">Metal-binding</keyword>
<dbReference type="AlphaFoldDB" id="A0A0B3Y3Z0"/>
<dbReference type="PIRSF" id="PIRSF006755">
    <property type="entry name" value="DTB_synth"/>
    <property type="match status" value="1"/>
</dbReference>
<feature type="binding site" evidence="8">
    <location>
        <begin position="12"/>
        <end position="17"/>
    </location>
    <ligand>
        <name>ATP</name>
        <dbReference type="ChEBI" id="CHEBI:30616"/>
    </ligand>
</feature>
<keyword evidence="5 8" id="KW-0093">Biotin biosynthesis</keyword>
<keyword evidence="4 8" id="KW-0547">Nucleotide-binding</keyword>
<dbReference type="SUPFAM" id="SSF52540">
    <property type="entry name" value="P-loop containing nucleoside triphosphate hydrolases"/>
    <property type="match status" value="1"/>
</dbReference>
<dbReference type="CDD" id="cd03109">
    <property type="entry name" value="DTBS"/>
    <property type="match status" value="1"/>
</dbReference>
<evidence type="ECO:0000256" key="3">
    <source>
        <dbReference type="ARBA" id="ARBA00022723"/>
    </source>
</evidence>
<dbReference type="PANTHER" id="PTHR43210:SF5">
    <property type="entry name" value="DETHIOBIOTIN SYNTHETASE"/>
    <property type="match status" value="1"/>
</dbReference>
<evidence type="ECO:0000256" key="5">
    <source>
        <dbReference type="ARBA" id="ARBA00022756"/>
    </source>
</evidence>
<accession>A0A0B3Y3Z0</accession>
<feature type="binding site" evidence="8">
    <location>
        <begin position="143"/>
        <end position="146"/>
    </location>
    <ligand>
        <name>ATP</name>
        <dbReference type="ChEBI" id="CHEBI:30616"/>
    </ligand>
</feature>
<organism evidence="9 10">
    <name type="scientific">Alteromonas marina</name>
    <dbReference type="NCBI Taxonomy" id="203795"/>
    <lineage>
        <taxon>Bacteria</taxon>
        <taxon>Pseudomonadati</taxon>
        <taxon>Pseudomonadota</taxon>
        <taxon>Gammaproteobacteria</taxon>
        <taxon>Alteromonadales</taxon>
        <taxon>Alteromonadaceae</taxon>
        <taxon>Alteromonas/Salinimonas group</taxon>
        <taxon>Alteromonas</taxon>
    </lineage>
</organism>
<comment type="caution">
    <text evidence="9">The sequence shown here is derived from an EMBL/GenBank/DDBJ whole genome shotgun (WGS) entry which is preliminary data.</text>
</comment>
<dbReference type="UniPathway" id="UPA00078">
    <property type="reaction ID" value="UER00161"/>
</dbReference>
<dbReference type="GO" id="GO:0005524">
    <property type="term" value="F:ATP binding"/>
    <property type="evidence" value="ECO:0007669"/>
    <property type="project" value="UniProtKB-UniRule"/>
</dbReference>
<dbReference type="FunFam" id="3.40.50.300:FF:000292">
    <property type="entry name" value="ATP-dependent dethiobiotin synthetase BioD"/>
    <property type="match status" value="1"/>
</dbReference>
<comment type="cofactor">
    <cofactor evidence="8">
        <name>Mg(2+)</name>
        <dbReference type="ChEBI" id="CHEBI:18420"/>
    </cofactor>
</comment>
<comment type="pathway">
    <text evidence="8">Cofactor biosynthesis; biotin biosynthesis; biotin from 7,8-diaminononanoate: step 1/2.</text>
</comment>
<feature type="binding site" evidence="8">
    <location>
        <position position="143"/>
    </location>
    <ligand>
        <name>Mg(2+)</name>
        <dbReference type="ChEBI" id="CHEBI:18420"/>
    </ligand>
</feature>
<keyword evidence="6 8" id="KW-0067">ATP-binding</keyword>
<proteinExistence type="inferred from homology"/>
<keyword evidence="1 8" id="KW-0963">Cytoplasm</keyword>
<evidence type="ECO:0000313" key="9">
    <source>
        <dbReference type="EMBL" id="KHT56796.1"/>
    </source>
</evidence>
<dbReference type="RefSeq" id="WP_039216846.1">
    <property type="nucleotide sequence ID" value="NZ_JWLW01000004.1"/>
</dbReference>
<keyword evidence="7 8" id="KW-0460">Magnesium</keyword>
<dbReference type="NCBIfam" id="TIGR00347">
    <property type="entry name" value="bioD"/>
    <property type="match status" value="1"/>
</dbReference>
<dbReference type="PANTHER" id="PTHR43210">
    <property type="entry name" value="DETHIOBIOTIN SYNTHETASE"/>
    <property type="match status" value="1"/>
</dbReference>
<feature type="binding site" evidence="8">
    <location>
        <begin position="209"/>
        <end position="210"/>
    </location>
    <ligand>
        <name>ATP</name>
        <dbReference type="ChEBI" id="CHEBI:30616"/>
    </ligand>
</feature>
<dbReference type="GO" id="GO:0042803">
    <property type="term" value="F:protein homodimerization activity"/>
    <property type="evidence" value="ECO:0007669"/>
    <property type="project" value="UniProtKB-ARBA"/>
</dbReference>
<comment type="subunit">
    <text evidence="8">Homodimer.</text>
</comment>